<evidence type="ECO:0000256" key="2">
    <source>
        <dbReference type="ARBA" id="ARBA00023002"/>
    </source>
</evidence>
<dbReference type="EMBL" id="JACRTG010000034">
    <property type="protein sequence ID" value="MBC8589404.1"/>
    <property type="molecule type" value="Genomic_DNA"/>
</dbReference>
<accession>A0A926F001</accession>
<keyword evidence="1" id="KW-0500">Molybdenum</keyword>
<dbReference type="SMART" id="SM01008">
    <property type="entry name" value="Ald_Xan_dh_C"/>
    <property type="match status" value="1"/>
</dbReference>
<name>A0A926F001_9FIRM</name>
<dbReference type="Pfam" id="PF01315">
    <property type="entry name" value="Ald_Xan_dh_C"/>
    <property type="match status" value="1"/>
</dbReference>
<proteinExistence type="predicted"/>
<dbReference type="Gene3D" id="3.30.365.10">
    <property type="entry name" value="Aldehyde oxidase/xanthine dehydrogenase, molybdopterin binding domain"/>
    <property type="match status" value="4"/>
</dbReference>
<dbReference type="InterPro" id="IPR000674">
    <property type="entry name" value="Ald_Oxase/Xan_DH_a/b"/>
</dbReference>
<dbReference type="PANTHER" id="PTHR11908:SF132">
    <property type="entry name" value="ALDEHYDE OXIDASE 1-RELATED"/>
    <property type="match status" value="1"/>
</dbReference>
<dbReference type="InterPro" id="IPR036856">
    <property type="entry name" value="Ald_Oxase/Xan_DH_a/b_sf"/>
</dbReference>
<reference evidence="4" key="1">
    <citation type="submission" date="2020-08" db="EMBL/GenBank/DDBJ databases">
        <title>Genome public.</title>
        <authorList>
            <person name="Liu C."/>
            <person name="Sun Q."/>
        </authorList>
    </citation>
    <scope>NUCLEOTIDE SEQUENCE</scope>
    <source>
        <strain evidence="4">BX21</strain>
    </source>
</reference>
<dbReference type="Pfam" id="PF20256">
    <property type="entry name" value="MoCoBD_2"/>
    <property type="match status" value="1"/>
</dbReference>
<dbReference type="SUPFAM" id="SSF56003">
    <property type="entry name" value="Molybdenum cofactor-binding domain"/>
    <property type="match status" value="1"/>
</dbReference>
<dbReference type="SUPFAM" id="SSF54665">
    <property type="entry name" value="CO dehydrogenase molybdoprotein N-domain-like"/>
    <property type="match status" value="1"/>
</dbReference>
<organism evidence="4 5">
    <name type="scientific">Paratissierella segnis</name>
    <dbReference type="NCBI Taxonomy" id="2763679"/>
    <lineage>
        <taxon>Bacteria</taxon>
        <taxon>Bacillati</taxon>
        <taxon>Bacillota</taxon>
        <taxon>Tissierellia</taxon>
        <taxon>Tissierellales</taxon>
        <taxon>Tissierellaceae</taxon>
        <taxon>Paratissierella</taxon>
    </lineage>
</organism>
<keyword evidence="2" id="KW-0560">Oxidoreductase</keyword>
<sequence>MEKPKIGVDTKRLEAWDKVTGTAKYNADFITPDTLHAVMLASPYAHAKIKKIDIKKALKSEGVLAVITGEDAPYLTGSMIHDRPPIARDRVRYFGEPVAVVVANTEEQGMKGVSLIDVKYEELPAVNKIKDAIKENPILIHKDLSRYTYAATDIYPKANTNIMDHVKIRKGNMKLGWSESDVVVESTFFLPQSDHIAMETRNSAAQIMHDGTVIINTSTQGPFAVKEELSDIFKIPEGKIIVKTPLVGGAFGGKATIQLEYIAYLASLAVGGKKVLVRNTREEDIMSSPGKLGVEGYVKIGATYDGMIKALECIYYVDCGAYADTAPRMAKSIASDCSGPYNIENIYCDSYSVYTNHGYTTSFRGFGHTASTFCIERILDKLAKKLSMDPSELRIKNAIKENDTSPTQDKITLSNTGDLNACINKLKKLINWEEGTLIENEDGMIKAKGMACLWKTSNSPTDATSGAIITTNSDGSLNLNFGATEIGPGMKTTMAMLLAEKLKMGVEKIHVFMDVNTQVSPMHWKTVASMTTFMVGNAVLKAADDLIKQLKQVGAIALKCQPEDLDVGNEMIYMKTDPSKFVFFKDVVHGYKYENGNAVWGEIIAKGNFIMRQLTPLDKETGKGKSGMSWTVGAQAVEIEYDPRMHTYRLIKAATVMDVGKTINPKTSKGLVMGGMNMGFGLATREEFIHDDDCILQTTSLRTYKVMRFGEQPEYIVDFVETPQMGAPFGARGLAEHGILGIPAAFANAMSLATKEEFDTLPIFPETIYKKKKEVEQ</sequence>
<dbReference type="InterPro" id="IPR016208">
    <property type="entry name" value="Ald_Oxase/xanthine_DH-like"/>
</dbReference>
<evidence type="ECO:0000259" key="3">
    <source>
        <dbReference type="SMART" id="SM01008"/>
    </source>
</evidence>
<dbReference type="PANTHER" id="PTHR11908">
    <property type="entry name" value="XANTHINE DEHYDROGENASE"/>
    <property type="match status" value="1"/>
</dbReference>
<evidence type="ECO:0000256" key="1">
    <source>
        <dbReference type="ARBA" id="ARBA00022505"/>
    </source>
</evidence>
<comment type="caution">
    <text evidence="4">The sequence shown here is derived from an EMBL/GenBank/DDBJ whole genome shotgun (WGS) entry which is preliminary data.</text>
</comment>
<feature type="domain" description="Aldehyde oxidase/xanthine dehydrogenase a/b hammerhead" evidence="3">
    <location>
        <begin position="20"/>
        <end position="124"/>
    </location>
</feature>
<evidence type="ECO:0000313" key="5">
    <source>
        <dbReference type="Proteomes" id="UP000601171"/>
    </source>
</evidence>
<dbReference type="InterPro" id="IPR037165">
    <property type="entry name" value="AldOxase/xan_DH_Mopterin-bd_sf"/>
</dbReference>
<dbReference type="InterPro" id="IPR008274">
    <property type="entry name" value="AldOxase/xan_DH_MoCoBD1"/>
</dbReference>
<dbReference type="RefSeq" id="WP_262430873.1">
    <property type="nucleotide sequence ID" value="NZ_JACRTG010000034.1"/>
</dbReference>
<dbReference type="GO" id="GO:0016491">
    <property type="term" value="F:oxidoreductase activity"/>
    <property type="evidence" value="ECO:0007669"/>
    <property type="project" value="UniProtKB-KW"/>
</dbReference>
<gene>
    <name evidence="4" type="ORF">H8707_14405</name>
</gene>
<dbReference type="Proteomes" id="UP000601171">
    <property type="component" value="Unassembled WGS sequence"/>
</dbReference>
<protein>
    <submittedName>
        <fullName evidence="4">Xanthine dehydrogenase family protein molybdopterin-binding subunit</fullName>
    </submittedName>
</protein>
<dbReference type="GO" id="GO:0005506">
    <property type="term" value="F:iron ion binding"/>
    <property type="evidence" value="ECO:0007669"/>
    <property type="project" value="InterPro"/>
</dbReference>
<dbReference type="AlphaFoldDB" id="A0A926F001"/>
<evidence type="ECO:0000313" key="4">
    <source>
        <dbReference type="EMBL" id="MBC8589404.1"/>
    </source>
</evidence>
<dbReference type="Pfam" id="PF02738">
    <property type="entry name" value="MoCoBD_1"/>
    <property type="match status" value="1"/>
</dbReference>
<keyword evidence="5" id="KW-1185">Reference proteome</keyword>
<dbReference type="Gene3D" id="3.90.1170.50">
    <property type="entry name" value="Aldehyde oxidase/xanthine dehydrogenase, a/b hammerhead"/>
    <property type="match status" value="1"/>
</dbReference>
<dbReference type="InterPro" id="IPR046867">
    <property type="entry name" value="AldOxase/xan_DH_MoCoBD2"/>
</dbReference>